<accession>A0A0C2IV95</accession>
<gene>
    <name evidence="2" type="ORF">RF11_04000</name>
</gene>
<name>A0A0C2IV95_THEKT</name>
<comment type="caution">
    <text evidence="2">The sequence shown here is derived from an EMBL/GenBank/DDBJ whole genome shotgun (WGS) entry which is preliminary data.</text>
</comment>
<dbReference type="Proteomes" id="UP000031668">
    <property type="component" value="Unassembled WGS sequence"/>
</dbReference>
<dbReference type="AlphaFoldDB" id="A0A0C2IV95"/>
<evidence type="ECO:0000313" key="2">
    <source>
        <dbReference type="EMBL" id="KII60762.1"/>
    </source>
</evidence>
<dbReference type="GO" id="GO:0003676">
    <property type="term" value="F:nucleic acid binding"/>
    <property type="evidence" value="ECO:0007669"/>
    <property type="project" value="InterPro"/>
</dbReference>
<evidence type="ECO:0000259" key="1">
    <source>
        <dbReference type="Pfam" id="PF13358"/>
    </source>
</evidence>
<dbReference type="InterPro" id="IPR036397">
    <property type="entry name" value="RNaseH_sf"/>
</dbReference>
<proteinExistence type="predicted"/>
<dbReference type="EMBL" id="JWZT01005451">
    <property type="protein sequence ID" value="KII60762.1"/>
    <property type="molecule type" value="Genomic_DNA"/>
</dbReference>
<reference evidence="2 3" key="1">
    <citation type="journal article" date="2014" name="Genome Biol. Evol.">
        <title>The genome of the myxosporean Thelohanellus kitauei shows adaptations to nutrient acquisition within its fish host.</title>
        <authorList>
            <person name="Yang Y."/>
            <person name="Xiong J."/>
            <person name="Zhou Z."/>
            <person name="Huo F."/>
            <person name="Miao W."/>
            <person name="Ran C."/>
            <person name="Liu Y."/>
            <person name="Zhang J."/>
            <person name="Feng J."/>
            <person name="Wang M."/>
            <person name="Wang M."/>
            <person name="Wang L."/>
            <person name="Yao B."/>
        </authorList>
    </citation>
    <scope>NUCLEOTIDE SEQUENCE [LARGE SCALE GENOMIC DNA]</scope>
    <source>
        <strain evidence="2">Wuqing</strain>
    </source>
</reference>
<organism evidence="2 3">
    <name type="scientific">Thelohanellus kitauei</name>
    <name type="common">Myxosporean</name>
    <dbReference type="NCBI Taxonomy" id="669202"/>
    <lineage>
        <taxon>Eukaryota</taxon>
        <taxon>Metazoa</taxon>
        <taxon>Cnidaria</taxon>
        <taxon>Myxozoa</taxon>
        <taxon>Myxosporea</taxon>
        <taxon>Bivalvulida</taxon>
        <taxon>Platysporina</taxon>
        <taxon>Myxobolidae</taxon>
        <taxon>Thelohanellus</taxon>
    </lineage>
</organism>
<evidence type="ECO:0000313" key="3">
    <source>
        <dbReference type="Proteomes" id="UP000031668"/>
    </source>
</evidence>
<dbReference type="InterPro" id="IPR038717">
    <property type="entry name" value="Tc1-like_DDE_dom"/>
</dbReference>
<feature type="domain" description="Tc1-like transposase DDE" evidence="1">
    <location>
        <begin position="10"/>
        <end position="63"/>
    </location>
</feature>
<protein>
    <recommendedName>
        <fullName evidence="1">Tc1-like transposase DDE domain-containing protein</fullName>
    </recommendedName>
</protein>
<keyword evidence="3" id="KW-1185">Reference proteome</keyword>
<dbReference type="Gene3D" id="3.30.420.10">
    <property type="entry name" value="Ribonuclease H-like superfamily/Ribonuclease H"/>
    <property type="match status" value="1"/>
</dbReference>
<dbReference type="Pfam" id="PF13358">
    <property type="entry name" value="DDE_3"/>
    <property type="match status" value="1"/>
</dbReference>
<sequence>MKFLSSSPKVFDIDNVRFHHSTNVREFVESYGDNIFFIPPYSPQLNPIKLLSSKWKSVIKVKHEYPRWQYSLIDHLCSLKSDLGNKLRRMNPGMYTFCLKSATKTMFFS</sequence>
<dbReference type="OrthoDB" id="6021308at2759"/>